<dbReference type="InterPro" id="IPR010730">
    <property type="entry name" value="HET"/>
</dbReference>
<proteinExistence type="predicted"/>
<dbReference type="PANTHER" id="PTHR33112">
    <property type="entry name" value="DOMAIN PROTEIN, PUTATIVE-RELATED"/>
    <property type="match status" value="1"/>
</dbReference>
<dbReference type="AlphaFoldDB" id="A0AAN7C0A6"/>
<dbReference type="Pfam" id="PF06985">
    <property type="entry name" value="HET"/>
    <property type="match status" value="1"/>
</dbReference>
<comment type="caution">
    <text evidence="2">The sequence shown here is derived from an EMBL/GenBank/DDBJ whole genome shotgun (WGS) entry which is preliminary data.</text>
</comment>
<feature type="domain" description="Heterokaryon incompatibility" evidence="1">
    <location>
        <begin position="62"/>
        <end position="211"/>
    </location>
</feature>
<reference evidence="2" key="1">
    <citation type="journal article" date="2023" name="Mol. Phylogenet. Evol.">
        <title>Genome-scale phylogeny and comparative genomics of the fungal order Sordariales.</title>
        <authorList>
            <person name="Hensen N."/>
            <person name="Bonometti L."/>
            <person name="Westerberg I."/>
            <person name="Brannstrom I.O."/>
            <person name="Guillou S."/>
            <person name="Cros-Aarteil S."/>
            <person name="Calhoun S."/>
            <person name="Haridas S."/>
            <person name="Kuo A."/>
            <person name="Mondo S."/>
            <person name="Pangilinan J."/>
            <person name="Riley R."/>
            <person name="LaButti K."/>
            <person name="Andreopoulos B."/>
            <person name="Lipzen A."/>
            <person name="Chen C."/>
            <person name="Yan M."/>
            <person name="Daum C."/>
            <person name="Ng V."/>
            <person name="Clum A."/>
            <person name="Steindorff A."/>
            <person name="Ohm R.A."/>
            <person name="Martin F."/>
            <person name="Silar P."/>
            <person name="Natvig D.O."/>
            <person name="Lalanne C."/>
            <person name="Gautier V."/>
            <person name="Ament-Velasquez S.L."/>
            <person name="Kruys A."/>
            <person name="Hutchinson M.I."/>
            <person name="Powell A.J."/>
            <person name="Barry K."/>
            <person name="Miller A.N."/>
            <person name="Grigoriev I.V."/>
            <person name="Debuchy R."/>
            <person name="Gladieux P."/>
            <person name="Hiltunen Thoren M."/>
            <person name="Johannesson H."/>
        </authorList>
    </citation>
    <scope>NUCLEOTIDE SEQUENCE</scope>
    <source>
        <strain evidence="2">CBS 532.94</strain>
    </source>
</reference>
<name>A0AAN7C0A6_9PEZI</name>
<protein>
    <submittedName>
        <fullName evidence="2">Heterokaryon incompatibility protein-domain-containing protein</fullName>
    </submittedName>
</protein>
<dbReference type="EMBL" id="MU860745">
    <property type="protein sequence ID" value="KAK4232956.1"/>
    <property type="molecule type" value="Genomic_DNA"/>
</dbReference>
<evidence type="ECO:0000313" key="2">
    <source>
        <dbReference type="EMBL" id="KAK4232956.1"/>
    </source>
</evidence>
<gene>
    <name evidence="2" type="ORF">C8A03DRAFT_19871</name>
</gene>
<sequence>MIESWLAYCRENHSDICGRPVRYAAKFELPTRLIDVSPTNNAGSLRLVLGRDVPKNSTDRRYVALSHCWGKKPSLIPSTTKANLETRIATIPWGDLPKTFKDAVTILRKLSVRYLWIDSLCIVQDDEDDWARESATMHNVYTCAYFTIAASAAEDSTGGIFAAGDPKRFGACTLMSKWKSISNLVTVYPTFAAWDMHLQGPLSSRGWTFQEYQLSPRVIHFTEGRIMWECTDFGGQASEDRPVLGTDKVRPRLIRRLARQDLTNARFGVLPASPGVKMFKHVRIGKNYAVMREMDDVETEWWHNAIHDYSGRRLTRPSDKLPALAGYAAALHTYIGQWYLAGIWGLNLPQGLLWCPDWEREARIAHSKWPPTSLDPLLPSWTWAAFDGPIRYLSEREYNVNDVQILDFDIEHHNANLFGRVTRGSIKIKTEFAMDVAINESDACEGLQPEMVRLPKSYRMFGERQKFFIRKLLPRSRHFDGVIYFDTDPASLPQTVVTCIRIGEGVGRLMATRDPSSMSTSRDIGLALIRVSENGSAGVDTGSGIDASAEKFRRVGMFEVLSGNSKWKARCVPRVLTLV</sequence>
<organism evidence="2 3">
    <name type="scientific">Achaetomium macrosporum</name>
    <dbReference type="NCBI Taxonomy" id="79813"/>
    <lineage>
        <taxon>Eukaryota</taxon>
        <taxon>Fungi</taxon>
        <taxon>Dikarya</taxon>
        <taxon>Ascomycota</taxon>
        <taxon>Pezizomycotina</taxon>
        <taxon>Sordariomycetes</taxon>
        <taxon>Sordariomycetidae</taxon>
        <taxon>Sordariales</taxon>
        <taxon>Chaetomiaceae</taxon>
        <taxon>Achaetomium</taxon>
    </lineage>
</organism>
<evidence type="ECO:0000259" key="1">
    <source>
        <dbReference type="Pfam" id="PF06985"/>
    </source>
</evidence>
<keyword evidence="3" id="KW-1185">Reference proteome</keyword>
<evidence type="ECO:0000313" key="3">
    <source>
        <dbReference type="Proteomes" id="UP001303760"/>
    </source>
</evidence>
<dbReference type="Proteomes" id="UP001303760">
    <property type="component" value="Unassembled WGS sequence"/>
</dbReference>
<accession>A0AAN7C0A6</accession>
<dbReference type="PANTHER" id="PTHR33112:SF16">
    <property type="entry name" value="HETEROKARYON INCOMPATIBILITY DOMAIN-CONTAINING PROTEIN"/>
    <property type="match status" value="1"/>
</dbReference>
<reference evidence="2" key="2">
    <citation type="submission" date="2023-05" db="EMBL/GenBank/DDBJ databases">
        <authorList>
            <consortium name="Lawrence Berkeley National Laboratory"/>
            <person name="Steindorff A."/>
            <person name="Hensen N."/>
            <person name="Bonometti L."/>
            <person name="Westerberg I."/>
            <person name="Brannstrom I.O."/>
            <person name="Guillou S."/>
            <person name="Cros-Aarteil S."/>
            <person name="Calhoun S."/>
            <person name="Haridas S."/>
            <person name="Kuo A."/>
            <person name="Mondo S."/>
            <person name="Pangilinan J."/>
            <person name="Riley R."/>
            <person name="Labutti K."/>
            <person name="Andreopoulos B."/>
            <person name="Lipzen A."/>
            <person name="Chen C."/>
            <person name="Yanf M."/>
            <person name="Daum C."/>
            <person name="Ng V."/>
            <person name="Clum A."/>
            <person name="Ohm R."/>
            <person name="Martin F."/>
            <person name="Silar P."/>
            <person name="Natvig D."/>
            <person name="Lalanne C."/>
            <person name="Gautier V."/>
            <person name="Ament-Velasquez S.L."/>
            <person name="Kruys A."/>
            <person name="Hutchinson M.I."/>
            <person name="Powell A.J."/>
            <person name="Barry K."/>
            <person name="Miller A.N."/>
            <person name="Grigoriev I.V."/>
            <person name="Debuchy R."/>
            <person name="Gladieux P."/>
            <person name="Thoren M.H."/>
            <person name="Johannesson H."/>
        </authorList>
    </citation>
    <scope>NUCLEOTIDE SEQUENCE</scope>
    <source>
        <strain evidence="2">CBS 532.94</strain>
    </source>
</reference>